<dbReference type="AlphaFoldDB" id="A0A4C1UKU7"/>
<name>A0A4C1UKU7_EUMVA</name>
<organism evidence="1 2">
    <name type="scientific">Eumeta variegata</name>
    <name type="common">Bagworm moth</name>
    <name type="synonym">Eumeta japonica</name>
    <dbReference type="NCBI Taxonomy" id="151549"/>
    <lineage>
        <taxon>Eukaryota</taxon>
        <taxon>Metazoa</taxon>
        <taxon>Ecdysozoa</taxon>
        <taxon>Arthropoda</taxon>
        <taxon>Hexapoda</taxon>
        <taxon>Insecta</taxon>
        <taxon>Pterygota</taxon>
        <taxon>Neoptera</taxon>
        <taxon>Endopterygota</taxon>
        <taxon>Lepidoptera</taxon>
        <taxon>Glossata</taxon>
        <taxon>Ditrysia</taxon>
        <taxon>Tineoidea</taxon>
        <taxon>Psychidae</taxon>
        <taxon>Oiketicinae</taxon>
        <taxon>Eumeta</taxon>
    </lineage>
</organism>
<sequence>MVEGRGMCSFWLQHENRPARPVRYYYHRMQMWSNSCCCFFSSGERELQWMEIDGSHHTIFSKNTEAVKLAELATFLKAKSKSRDNRTPRRTR</sequence>
<protein>
    <submittedName>
        <fullName evidence="1">Uncharacterized protein</fullName>
    </submittedName>
</protein>
<reference evidence="1 2" key="1">
    <citation type="journal article" date="2019" name="Commun. Biol.">
        <title>The bagworm genome reveals a unique fibroin gene that provides high tensile strength.</title>
        <authorList>
            <person name="Kono N."/>
            <person name="Nakamura H."/>
            <person name="Ohtoshi R."/>
            <person name="Tomita M."/>
            <person name="Numata K."/>
            <person name="Arakawa K."/>
        </authorList>
    </citation>
    <scope>NUCLEOTIDE SEQUENCE [LARGE SCALE GENOMIC DNA]</scope>
</reference>
<keyword evidence="2" id="KW-1185">Reference proteome</keyword>
<proteinExistence type="predicted"/>
<gene>
    <name evidence="1" type="ORF">EVAR_16745_1</name>
</gene>
<comment type="caution">
    <text evidence="1">The sequence shown here is derived from an EMBL/GenBank/DDBJ whole genome shotgun (WGS) entry which is preliminary data.</text>
</comment>
<evidence type="ECO:0000313" key="1">
    <source>
        <dbReference type="EMBL" id="GBP27078.1"/>
    </source>
</evidence>
<dbReference type="EMBL" id="BGZK01000189">
    <property type="protein sequence ID" value="GBP27078.1"/>
    <property type="molecule type" value="Genomic_DNA"/>
</dbReference>
<dbReference type="Proteomes" id="UP000299102">
    <property type="component" value="Unassembled WGS sequence"/>
</dbReference>
<evidence type="ECO:0000313" key="2">
    <source>
        <dbReference type="Proteomes" id="UP000299102"/>
    </source>
</evidence>
<accession>A0A4C1UKU7</accession>